<gene>
    <name evidence="13" type="primary">queA</name>
    <name evidence="14" type="ORF">COY37_11140</name>
</gene>
<dbReference type="FunFam" id="3.40.1780.10:FF:000001">
    <property type="entry name" value="S-adenosylmethionine:tRNA ribosyltransferase-isomerase"/>
    <property type="match status" value="1"/>
</dbReference>
<comment type="subunit">
    <text evidence="3 13">Monomer.</text>
</comment>
<dbReference type="InterPro" id="IPR036100">
    <property type="entry name" value="QueA_sf"/>
</dbReference>
<dbReference type="NCBIfam" id="NF001140">
    <property type="entry name" value="PRK00147.1"/>
    <property type="match status" value="1"/>
</dbReference>
<dbReference type="InterPro" id="IPR003699">
    <property type="entry name" value="QueA"/>
</dbReference>
<evidence type="ECO:0000256" key="2">
    <source>
        <dbReference type="ARBA" id="ARBA00004691"/>
    </source>
</evidence>
<evidence type="ECO:0000256" key="8">
    <source>
        <dbReference type="ARBA" id="ARBA00052751"/>
    </source>
</evidence>
<dbReference type="Gene3D" id="2.40.10.240">
    <property type="entry name" value="QueA-like"/>
    <property type="match status" value="1"/>
</dbReference>
<evidence type="ECO:0000256" key="11">
    <source>
        <dbReference type="ARBA" id="ARBA00069325"/>
    </source>
</evidence>
<sequence>MKTAEFDYELPKEFIAQDPVEPRDSSRLMIVHRNTGEIEHRIFRDIESYLIPGDCLVINDTKVIPARLKGRKAHTGGSVEIFLLSEVEHNLWEALVRPGRRLSPGTEVVFGDGRLVARIEKRLAGGERLVAFHYEGDFNQVLEELGEVPLPPYITKPLDTRDRYQTIYARERGSVAAPTAGLHFTPELMRSLEKKGVTIVAVNLRVGLDTFRPVREEVVEDHKMHSEPYSVSSDVAAVINEAKGHGNRVIAVGTTSVRVLETAGKAGRVAAGTDSTKLFIYPGYDFKIIDAMITNFHLPNSTLLMMVAAFGGQGLIMKAYQEAIAEHYRFYSFGDAMFIV</sequence>
<comment type="catalytic activity">
    <reaction evidence="8 13">
        <text>7-aminomethyl-7-carbaguanosine(34) in tRNA + S-adenosyl-L-methionine = epoxyqueuosine(34) in tRNA + adenine + L-methionine + 2 H(+)</text>
        <dbReference type="Rhea" id="RHEA:32155"/>
        <dbReference type="Rhea" id="RHEA-COMP:10342"/>
        <dbReference type="Rhea" id="RHEA-COMP:18582"/>
        <dbReference type="ChEBI" id="CHEBI:15378"/>
        <dbReference type="ChEBI" id="CHEBI:16708"/>
        <dbReference type="ChEBI" id="CHEBI:57844"/>
        <dbReference type="ChEBI" id="CHEBI:59789"/>
        <dbReference type="ChEBI" id="CHEBI:82833"/>
        <dbReference type="ChEBI" id="CHEBI:194443"/>
        <dbReference type="EC" id="2.4.99.17"/>
    </reaction>
</comment>
<dbReference type="Gene3D" id="3.40.1780.10">
    <property type="entry name" value="QueA-like"/>
    <property type="match status" value="1"/>
</dbReference>
<dbReference type="HAMAP" id="MF_00113">
    <property type="entry name" value="QueA"/>
    <property type="match status" value="1"/>
</dbReference>
<dbReference type="SUPFAM" id="SSF111337">
    <property type="entry name" value="QueA-like"/>
    <property type="match status" value="1"/>
</dbReference>
<evidence type="ECO:0000256" key="6">
    <source>
        <dbReference type="ARBA" id="ARBA00022691"/>
    </source>
</evidence>
<dbReference type="FunFam" id="2.40.10.240:FF:000002">
    <property type="entry name" value="S-adenosylmethionine:tRNA ribosyltransferase-isomerase"/>
    <property type="match status" value="1"/>
</dbReference>
<dbReference type="Pfam" id="PF02547">
    <property type="entry name" value="Queuosine_synth"/>
    <property type="match status" value="1"/>
</dbReference>
<dbReference type="GO" id="GO:0008616">
    <property type="term" value="P:tRNA queuosine(34) biosynthetic process"/>
    <property type="evidence" value="ECO:0007669"/>
    <property type="project" value="UniProtKB-UniRule"/>
</dbReference>
<dbReference type="GO" id="GO:0051075">
    <property type="term" value="F:S-adenosylmethionine:tRNA ribosyltransferase-isomerase activity"/>
    <property type="evidence" value="ECO:0007669"/>
    <property type="project" value="UniProtKB-EC"/>
</dbReference>
<comment type="function">
    <text evidence="13">Transfers and isomerizes the ribose moiety from AdoMet to the 7-aminomethyl group of 7-deazaguanine (preQ1-tRNA) to give epoxyqueuosine (oQ-tRNA).</text>
</comment>
<keyword evidence="5 13" id="KW-0808">Transferase</keyword>
<organism evidence="14 15">
    <name type="scientific">Candidatus Aquicultor secundus</name>
    <dbReference type="NCBI Taxonomy" id="1973895"/>
    <lineage>
        <taxon>Bacteria</taxon>
        <taxon>Bacillati</taxon>
        <taxon>Actinomycetota</taxon>
        <taxon>Candidatus Aquicultoria</taxon>
        <taxon>Candidatus Aquicultorales</taxon>
        <taxon>Candidatus Aquicultoraceae</taxon>
        <taxon>Candidatus Aquicultor</taxon>
    </lineage>
</organism>
<proteinExistence type="inferred from homology"/>
<dbReference type="UniPathway" id="UPA00392"/>
<dbReference type="GO" id="GO:0005737">
    <property type="term" value="C:cytoplasm"/>
    <property type="evidence" value="ECO:0007669"/>
    <property type="project" value="UniProtKB-SubCell"/>
</dbReference>
<evidence type="ECO:0000256" key="10">
    <source>
        <dbReference type="ARBA" id="ARBA00066503"/>
    </source>
</evidence>
<dbReference type="EMBL" id="PFNG01000258">
    <property type="protein sequence ID" value="PIZ34931.1"/>
    <property type="molecule type" value="Genomic_DNA"/>
</dbReference>
<keyword evidence="6 13" id="KW-0949">S-adenosyl-L-methionine</keyword>
<protein>
    <recommendedName>
        <fullName evidence="11 13">S-adenosylmethionine:tRNA ribosyltransferase-isomerase</fullName>
        <ecNumber evidence="10 13">2.4.99.17</ecNumber>
    </recommendedName>
    <alternativeName>
        <fullName evidence="12 13">Queuosine biosynthesis protein QueA</fullName>
    </alternativeName>
</protein>
<keyword evidence="4 13" id="KW-0963">Cytoplasm</keyword>
<dbReference type="NCBIfam" id="TIGR00113">
    <property type="entry name" value="queA"/>
    <property type="match status" value="1"/>
</dbReference>
<evidence type="ECO:0000256" key="7">
    <source>
        <dbReference type="ARBA" id="ARBA00022785"/>
    </source>
</evidence>
<dbReference type="EC" id="2.4.99.17" evidence="10 13"/>
<evidence type="ECO:0000256" key="3">
    <source>
        <dbReference type="ARBA" id="ARBA00011245"/>
    </source>
</evidence>
<dbReference type="InterPro" id="IPR042118">
    <property type="entry name" value="QueA_dom1"/>
</dbReference>
<keyword evidence="14" id="KW-0413">Isomerase</keyword>
<evidence type="ECO:0000256" key="5">
    <source>
        <dbReference type="ARBA" id="ARBA00022679"/>
    </source>
</evidence>
<evidence type="ECO:0000256" key="4">
    <source>
        <dbReference type="ARBA" id="ARBA00022490"/>
    </source>
</evidence>
<evidence type="ECO:0000256" key="12">
    <source>
        <dbReference type="ARBA" id="ARBA00076160"/>
    </source>
</evidence>
<reference evidence="15" key="1">
    <citation type="submission" date="2017-09" db="EMBL/GenBank/DDBJ databases">
        <title>Depth-based differentiation of microbial function through sediment-hosted aquifers and enrichment of novel symbionts in the deep terrestrial subsurface.</title>
        <authorList>
            <person name="Probst A.J."/>
            <person name="Ladd B."/>
            <person name="Jarett J.K."/>
            <person name="Geller-Mcgrath D.E."/>
            <person name="Sieber C.M.K."/>
            <person name="Emerson J.B."/>
            <person name="Anantharaman K."/>
            <person name="Thomas B.C."/>
            <person name="Malmstrom R."/>
            <person name="Stieglmeier M."/>
            <person name="Klingl A."/>
            <person name="Woyke T."/>
            <person name="Ryan C.M."/>
            <person name="Banfield J.F."/>
        </authorList>
    </citation>
    <scope>NUCLEOTIDE SEQUENCE [LARGE SCALE GENOMIC DNA]</scope>
</reference>
<comment type="subcellular location">
    <subcellularLocation>
        <location evidence="1 13">Cytoplasm</location>
    </subcellularLocation>
</comment>
<comment type="similarity">
    <text evidence="9 13">Belongs to the QueA family.</text>
</comment>
<evidence type="ECO:0000313" key="14">
    <source>
        <dbReference type="EMBL" id="PIZ34931.1"/>
    </source>
</evidence>
<accession>A0A2M7T502</accession>
<dbReference type="InterPro" id="IPR042119">
    <property type="entry name" value="QueA_dom2"/>
</dbReference>
<evidence type="ECO:0000256" key="9">
    <source>
        <dbReference type="ARBA" id="ARBA00061210"/>
    </source>
</evidence>
<comment type="pathway">
    <text evidence="2 13">tRNA modification; tRNA-queuosine biosynthesis.</text>
</comment>
<evidence type="ECO:0000256" key="1">
    <source>
        <dbReference type="ARBA" id="ARBA00004496"/>
    </source>
</evidence>
<name>A0A2M7T502_9ACTN</name>
<dbReference type="Proteomes" id="UP000230956">
    <property type="component" value="Unassembled WGS sequence"/>
</dbReference>
<dbReference type="PANTHER" id="PTHR30307">
    <property type="entry name" value="S-ADENOSYLMETHIONINE:TRNA RIBOSYLTRANSFERASE-ISOMERASE"/>
    <property type="match status" value="1"/>
</dbReference>
<evidence type="ECO:0000313" key="15">
    <source>
        <dbReference type="Proteomes" id="UP000230956"/>
    </source>
</evidence>
<keyword evidence="7 13" id="KW-0671">Queuosine biosynthesis</keyword>
<evidence type="ECO:0000256" key="13">
    <source>
        <dbReference type="HAMAP-Rule" id="MF_00113"/>
    </source>
</evidence>
<dbReference type="RefSeq" id="WP_286677665.1">
    <property type="nucleotide sequence ID" value="NZ_MNXI01000022.1"/>
</dbReference>
<dbReference type="AlphaFoldDB" id="A0A2M7T502"/>
<comment type="caution">
    <text evidence="14">The sequence shown here is derived from an EMBL/GenBank/DDBJ whole genome shotgun (WGS) entry which is preliminary data.</text>
</comment>
<dbReference type="PANTHER" id="PTHR30307:SF0">
    <property type="entry name" value="S-ADENOSYLMETHIONINE:TRNA RIBOSYLTRANSFERASE-ISOMERASE"/>
    <property type="match status" value="1"/>
</dbReference>